<organism evidence="7 8">
    <name type="scientific">Olleya namhaensis</name>
    <dbReference type="NCBI Taxonomy" id="1144750"/>
    <lineage>
        <taxon>Bacteria</taxon>
        <taxon>Pseudomonadati</taxon>
        <taxon>Bacteroidota</taxon>
        <taxon>Flavobacteriia</taxon>
        <taxon>Flavobacteriales</taxon>
        <taxon>Flavobacteriaceae</taxon>
    </lineage>
</organism>
<dbReference type="AlphaFoldDB" id="A0A1I3LJ65"/>
<keyword evidence="6" id="KW-0592">Phosphate transport</keyword>
<evidence type="ECO:0000256" key="3">
    <source>
        <dbReference type="ARBA" id="ARBA00022692"/>
    </source>
</evidence>
<feature type="transmembrane region" description="Helical" evidence="6">
    <location>
        <begin position="419"/>
        <end position="436"/>
    </location>
</feature>
<feature type="transmembrane region" description="Helical" evidence="6">
    <location>
        <begin position="320"/>
        <end position="336"/>
    </location>
</feature>
<keyword evidence="8" id="KW-1185">Reference proteome</keyword>
<evidence type="ECO:0000256" key="4">
    <source>
        <dbReference type="ARBA" id="ARBA00022989"/>
    </source>
</evidence>
<dbReference type="PANTHER" id="PTHR11101:SF16">
    <property type="entry name" value="PHOSPHATE TRANSPORTER"/>
    <property type="match status" value="1"/>
</dbReference>
<feature type="transmembrane region" description="Helical" evidence="6">
    <location>
        <begin position="153"/>
        <end position="178"/>
    </location>
</feature>
<dbReference type="STRING" id="1144750.SAMN05443431_102446"/>
<dbReference type="EMBL" id="FORM01000002">
    <property type="protein sequence ID" value="SFI84839.1"/>
    <property type="molecule type" value="Genomic_DNA"/>
</dbReference>
<keyword evidence="4 6" id="KW-1133">Transmembrane helix</keyword>
<reference evidence="8" key="1">
    <citation type="submission" date="2016-10" db="EMBL/GenBank/DDBJ databases">
        <authorList>
            <person name="Varghese N."/>
            <person name="Submissions S."/>
        </authorList>
    </citation>
    <scope>NUCLEOTIDE SEQUENCE [LARGE SCALE GENOMIC DNA]</scope>
    <source>
        <strain evidence="8">DSM 28881</strain>
    </source>
</reference>
<evidence type="ECO:0000256" key="6">
    <source>
        <dbReference type="RuleBase" id="RU363058"/>
    </source>
</evidence>
<sequence length="761" mass="83626">MDNIYLFMLIAIIVLAVVDIVVGVSNDAINFLNSAIGSKAISMRTIMIVASLGIFIGAVFSSGMMEVARKGIFVPAMFSFEEIMYIFMAVMITDILLLDFFNTLGLPTSTTVSIVFNLLGAAVVMSLIKISGSDTQTFADLGNYINTKKAIEIITGIVMSVFIAFSVGALVQWVSRLIFTFQYEKKSKHFGAIFGGVSLAAITYFIFLKGLKGTPFYKSIKGSIEGNELYIILGSIVVWTLFSYAFQKLTKKSVLIIVIAVGTFGLALAFSGNDLVNFIGVPMAAFHSFEAMQNAFLTSGTLPADFSMAVLEKKVPAEPLLLFIAGGIMVLTLWFSKKAKTVAETEISLSSQGDTHEKFEPNILSRGIVKGTSALSDYLSVIIPKSTQEKIGRSFEKPSAKALTKAQSKDLPAFDMIRAAVNLMVAGVLIALATSMKLPLSTTYVTFMVAMGTSFADRAWGRESAVYRVAGVLNVIGGWFGTAFGAFFAAGTVVFLINWNPKVMAPILLLLTAILLVRNYLAHKETSNKTIPEDSLTDSESSSVQGVIHESAKNIANVVKRGNKIYTNAINGLAKQDSVLLKKNKKQVIKLSDEVDSLRDNIFYFIKNLDESSLNASNFYINILGYLQDMTQSLDYITKMSHKHVNNNHKKLKFSQIKELKEIDGRFDLFFNNTQNAFNSGSFEEIGDILGRKKEIMELVTSKILKQVERTRTEESSPKNTTLYFNLLSETKDLLSATMNLLEEYHNAHDASVTPAKIEEE</sequence>
<feature type="transmembrane region" description="Helical" evidence="6">
    <location>
        <begin position="253"/>
        <end position="272"/>
    </location>
</feature>
<comment type="similarity">
    <text evidence="6">Belongs to the inorganic phosphate transporter (PiT) (TC 2.A.20) family.</text>
</comment>
<feature type="transmembrane region" description="Helical" evidence="6">
    <location>
        <begin position="228"/>
        <end position="246"/>
    </location>
</feature>
<feature type="transmembrane region" description="Helical" evidence="6">
    <location>
        <begin position="472"/>
        <end position="497"/>
    </location>
</feature>
<evidence type="ECO:0000313" key="8">
    <source>
        <dbReference type="Proteomes" id="UP000199559"/>
    </source>
</evidence>
<dbReference type="RefSeq" id="WP_090838164.1">
    <property type="nucleotide sequence ID" value="NZ_CANKYB010000006.1"/>
</dbReference>
<keyword evidence="5 6" id="KW-0472">Membrane</keyword>
<feature type="transmembrane region" description="Helical" evidence="6">
    <location>
        <begin position="190"/>
        <end position="208"/>
    </location>
</feature>
<evidence type="ECO:0000256" key="1">
    <source>
        <dbReference type="ARBA" id="ARBA00004141"/>
    </source>
</evidence>
<gene>
    <name evidence="7" type="ORF">SAMN05443431_102446</name>
</gene>
<feature type="transmembrane region" description="Helical" evidence="6">
    <location>
        <begin position="6"/>
        <end position="24"/>
    </location>
</feature>
<evidence type="ECO:0000256" key="2">
    <source>
        <dbReference type="ARBA" id="ARBA00022448"/>
    </source>
</evidence>
<dbReference type="Pfam" id="PF01384">
    <property type="entry name" value="PHO4"/>
    <property type="match status" value="1"/>
</dbReference>
<feature type="transmembrane region" description="Helical" evidence="6">
    <location>
        <begin position="114"/>
        <end position="133"/>
    </location>
</feature>
<evidence type="ECO:0000256" key="5">
    <source>
        <dbReference type="ARBA" id="ARBA00023136"/>
    </source>
</evidence>
<proteinExistence type="inferred from homology"/>
<comment type="subcellular location">
    <subcellularLocation>
        <location evidence="1 6">Membrane</location>
        <topology evidence="1 6">Multi-pass membrane protein</topology>
    </subcellularLocation>
</comment>
<dbReference type="InterPro" id="IPR038078">
    <property type="entry name" value="PhoU-like_sf"/>
</dbReference>
<keyword evidence="3 6" id="KW-0812">Transmembrane</keyword>
<dbReference type="GO" id="GO:0035435">
    <property type="term" value="P:phosphate ion transmembrane transport"/>
    <property type="evidence" value="ECO:0007669"/>
    <property type="project" value="TreeGrafter"/>
</dbReference>
<feature type="transmembrane region" description="Helical" evidence="6">
    <location>
        <begin position="503"/>
        <end position="521"/>
    </location>
</feature>
<dbReference type="Proteomes" id="UP000199559">
    <property type="component" value="Unassembled WGS sequence"/>
</dbReference>
<feature type="transmembrane region" description="Helical" evidence="6">
    <location>
        <begin position="45"/>
        <end position="63"/>
    </location>
</feature>
<protein>
    <recommendedName>
        <fullName evidence="6">Phosphate transporter</fullName>
    </recommendedName>
</protein>
<name>A0A1I3LJ65_9FLAO</name>
<feature type="transmembrane region" description="Helical" evidence="6">
    <location>
        <begin position="83"/>
        <end position="102"/>
    </location>
</feature>
<dbReference type="Gene3D" id="1.20.58.220">
    <property type="entry name" value="Phosphate transport system protein phou homolog 2, domain 2"/>
    <property type="match status" value="1"/>
</dbReference>
<dbReference type="InterPro" id="IPR001204">
    <property type="entry name" value="Phos_transporter"/>
</dbReference>
<dbReference type="SUPFAM" id="SSF109755">
    <property type="entry name" value="PhoU-like"/>
    <property type="match status" value="1"/>
</dbReference>
<dbReference type="PANTHER" id="PTHR11101">
    <property type="entry name" value="PHOSPHATE TRANSPORTER"/>
    <property type="match status" value="1"/>
</dbReference>
<accession>A0A1I3LJ65</accession>
<keyword evidence="2 6" id="KW-0813">Transport</keyword>
<dbReference type="GO" id="GO:0016020">
    <property type="term" value="C:membrane"/>
    <property type="evidence" value="ECO:0007669"/>
    <property type="project" value="UniProtKB-SubCell"/>
</dbReference>
<dbReference type="GO" id="GO:0005315">
    <property type="term" value="F:phosphate transmembrane transporter activity"/>
    <property type="evidence" value="ECO:0007669"/>
    <property type="project" value="InterPro"/>
</dbReference>
<evidence type="ECO:0000313" key="7">
    <source>
        <dbReference type="EMBL" id="SFI84839.1"/>
    </source>
</evidence>